<dbReference type="GO" id="GO:0003677">
    <property type="term" value="F:DNA binding"/>
    <property type="evidence" value="ECO:0007669"/>
    <property type="project" value="UniProtKB-KW"/>
</dbReference>
<feature type="domain" description="MADS-box" evidence="7">
    <location>
        <begin position="34"/>
        <end position="84"/>
    </location>
</feature>
<dbReference type="Proteomes" id="UP000053555">
    <property type="component" value="Unassembled WGS sequence"/>
</dbReference>
<dbReference type="Gene3D" id="3.40.1810.10">
    <property type="entry name" value="Transcription factor, MADS-box"/>
    <property type="match status" value="1"/>
</dbReference>
<reference evidence="8" key="1">
    <citation type="submission" date="2014-07" db="EMBL/GenBank/DDBJ databases">
        <title>Identification of a novel salt tolerance gene in wild soybean by whole-genome sequencing.</title>
        <authorList>
            <person name="Lam H.-M."/>
            <person name="Qi X."/>
            <person name="Li M.-W."/>
            <person name="Liu X."/>
            <person name="Xie M."/>
            <person name="Ni M."/>
            <person name="Xu X."/>
        </authorList>
    </citation>
    <scope>NUCLEOTIDE SEQUENCE [LARGE SCALE GENOMIC DNA]</scope>
    <source>
        <tissue evidence="8">Root</tissue>
    </source>
</reference>
<dbReference type="SMART" id="SM00432">
    <property type="entry name" value="MADS"/>
    <property type="match status" value="1"/>
</dbReference>
<keyword evidence="3" id="KW-0805">Transcription regulation</keyword>
<accession>A0A0B2PAI5</accession>
<proteinExistence type="predicted"/>
<organism evidence="8">
    <name type="scientific">Glycine soja</name>
    <name type="common">Wild soybean</name>
    <dbReference type="NCBI Taxonomy" id="3848"/>
    <lineage>
        <taxon>Eukaryota</taxon>
        <taxon>Viridiplantae</taxon>
        <taxon>Streptophyta</taxon>
        <taxon>Embryophyta</taxon>
        <taxon>Tracheophyta</taxon>
        <taxon>Spermatophyta</taxon>
        <taxon>Magnoliopsida</taxon>
        <taxon>eudicotyledons</taxon>
        <taxon>Gunneridae</taxon>
        <taxon>Pentapetalae</taxon>
        <taxon>rosids</taxon>
        <taxon>fabids</taxon>
        <taxon>Fabales</taxon>
        <taxon>Fabaceae</taxon>
        <taxon>Papilionoideae</taxon>
        <taxon>50 kb inversion clade</taxon>
        <taxon>NPAAA clade</taxon>
        <taxon>indigoferoid/millettioid clade</taxon>
        <taxon>Phaseoleae</taxon>
        <taxon>Glycine</taxon>
        <taxon>Glycine subgen. Soja</taxon>
    </lineage>
</organism>
<keyword evidence="5" id="KW-0804">Transcription</keyword>
<keyword evidence="6" id="KW-0539">Nucleus</keyword>
<protein>
    <submittedName>
        <fullName evidence="8">Agamous-like MADS-box protein AGL21</fullName>
    </submittedName>
</protein>
<evidence type="ECO:0000256" key="6">
    <source>
        <dbReference type="ARBA" id="ARBA00023242"/>
    </source>
</evidence>
<dbReference type="AlphaFoldDB" id="A0A0B2PAI5"/>
<keyword evidence="4" id="KW-0238">DNA-binding</keyword>
<gene>
    <name evidence="8" type="ORF">glysoja_040020</name>
</gene>
<name>A0A0B2PAI5_GLYSO</name>
<dbReference type="Pfam" id="PF02985">
    <property type="entry name" value="HEAT"/>
    <property type="match status" value="1"/>
</dbReference>
<dbReference type="GO" id="GO:0046983">
    <property type="term" value="F:protein dimerization activity"/>
    <property type="evidence" value="ECO:0007669"/>
    <property type="project" value="InterPro"/>
</dbReference>
<evidence type="ECO:0000313" key="8">
    <source>
        <dbReference type="EMBL" id="KHN04698.1"/>
    </source>
</evidence>
<dbReference type="PRINTS" id="PR00404">
    <property type="entry name" value="MADSDOMAIN"/>
</dbReference>
<dbReference type="Pfam" id="PF00319">
    <property type="entry name" value="SRF-TF"/>
    <property type="match status" value="1"/>
</dbReference>
<evidence type="ECO:0000259" key="7">
    <source>
        <dbReference type="PROSITE" id="PS50066"/>
    </source>
</evidence>
<dbReference type="InterPro" id="IPR000357">
    <property type="entry name" value="HEAT"/>
</dbReference>
<evidence type="ECO:0000256" key="3">
    <source>
        <dbReference type="ARBA" id="ARBA00023015"/>
    </source>
</evidence>
<sequence length="107" mass="12313">MIDCQVLQLRNDPNPAVREAAILCIEAILTCSFIEKDYKKITVAATRTLQMIKKAKELAIFCTTQVGLVIFSSTRKLYEYASTSFTKVPVFLIFLKYFSLHELVFYF</sequence>
<evidence type="ECO:0000256" key="1">
    <source>
        <dbReference type="ARBA" id="ARBA00004123"/>
    </source>
</evidence>
<dbReference type="InterPro" id="IPR036879">
    <property type="entry name" value="TF_MADSbox_sf"/>
</dbReference>
<evidence type="ECO:0000256" key="5">
    <source>
        <dbReference type="ARBA" id="ARBA00023163"/>
    </source>
</evidence>
<dbReference type="EMBL" id="KN669091">
    <property type="protein sequence ID" value="KHN04698.1"/>
    <property type="molecule type" value="Genomic_DNA"/>
</dbReference>
<comment type="subcellular location">
    <subcellularLocation>
        <location evidence="1">Nucleus</location>
    </subcellularLocation>
</comment>
<keyword evidence="2" id="KW-0677">Repeat</keyword>
<dbReference type="GO" id="GO:0005634">
    <property type="term" value="C:nucleus"/>
    <property type="evidence" value="ECO:0007669"/>
    <property type="project" value="UniProtKB-SubCell"/>
</dbReference>
<evidence type="ECO:0000256" key="4">
    <source>
        <dbReference type="ARBA" id="ARBA00023125"/>
    </source>
</evidence>
<evidence type="ECO:0000256" key="2">
    <source>
        <dbReference type="ARBA" id="ARBA00022737"/>
    </source>
</evidence>
<dbReference type="InterPro" id="IPR002100">
    <property type="entry name" value="TF_MADSbox"/>
</dbReference>
<dbReference type="SUPFAM" id="SSF55455">
    <property type="entry name" value="SRF-like"/>
    <property type="match status" value="1"/>
</dbReference>
<dbReference type="PROSITE" id="PS50066">
    <property type="entry name" value="MADS_BOX_2"/>
    <property type="match status" value="1"/>
</dbReference>